<dbReference type="EMBL" id="DS989871">
    <property type="protein sequence ID" value="EDX71558.1"/>
    <property type="molecule type" value="Genomic_DNA"/>
</dbReference>
<keyword evidence="2" id="KW-1185">Reference proteome</keyword>
<reference evidence="1 2" key="1">
    <citation type="submission" date="2008-07" db="EMBL/GenBank/DDBJ databases">
        <authorList>
            <person name="Tandeau de Marsac N."/>
            <person name="Ferriera S."/>
            <person name="Johnson J."/>
            <person name="Kravitz S."/>
            <person name="Beeson K."/>
            <person name="Sutton G."/>
            <person name="Rogers Y.-H."/>
            <person name="Friedman R."/>
            <person name="Frazier M."/>
            <person name="Venter J.C."/>
        </authorList>
    </citation>
    <scope>NUCLEOTIDE SEQUENCE [LARGE SCALE GENOMIC DNA]</scope>
    <source>
        <strain evidence="1 2">PCC 7420</strain>
    </source>
</reference>
<accession>B4W2M0</accession>
<evidence type="ECO:0000313" key="2">
    <source>
        <dbReference type="Proteomes" id="UP000003835"/>
    </source>
</evidence>
<gene>
    <name evidence="1" type="ORF">MC7420_5183</name>
</gene>
<protein>
    <submittedName>
        <fullName evidence="1">Uncharacterized protein</fullName>
    </submittedName>
</protein>
<evidence type="ECO:0000313" key="1">
    <source>
        <dbReference type="EMBL" id="EDX71558.1"/>
    </source>
</evidence>
<dbReference type="AlphaFoldDB" id="B4W2M0"/>
<dbReference type="STRING" id="118168.MC7420_5183"/>
<dbReference type="HOGENOM" id="CLU_3060453_0_0_3"/>
<dbReference type="Proteomes" id="UP000003835">
    <property type="component" value="Unassembled WGS sequence"/>
</dbReference>
<sequence length="53" mass="5973">MLVGFDFAQPTLRYIKGFGNLKRLQLAALNLNISQPEIGRSASTFFLEHATIY</sequence>
<proteinExistence type="predicted"/>
<organism evidence="1 2">
    <name type="scientific">Coleofasciculus chthonoplastes PCC 7420</name>
    <dbReference type="NCBI Taxonomy" id="118168"/>
    <lineage>
        <taxon>Bacteria</taxon>
        <taxon>Bacillati</taxon>
        <taxon>Cyanobacteriota</taxon>
        <taxon>Cyanophyceae</taxon>
        <taxon>Coleofasciculales</taxon>
        <taxon>Coleofasciculaceae</taxon>
        <taxon>Coleofasciculus</taxon>
    </lineage>
</organism>
<name>B4W2M0_9CYAN</name>